<evidence type="ECO:0000313" key="3">
    <source>
        <dbReference type="Proteomes" id="UP000297890"/>
    </source>
</evidence>
<feature type="transmembrane region" description="Helical" evidence="1">
    <location>
        <begin position="40"/>
        <end position="57"/>
    </location>
</feature>
<dbReference type="Proteomes" id="UP000297890">
    <property type="component" value="Unassembled WGS sequence"/>
</dbReference>
<accession>A0A4Z0F6W5</accession>
<dbReference type="InterPro" id="IPR019201">
    <property type="entry name" value="DUF2065"/>
</dbReference>
<name>A0A4Z0F6W5_9GAMM</name>
<dbReference type="PANTHER" id="PTHR38602">
    <property type="entry name" value="INNER MEMBRANE PROTEIN-RELATED"/>
    <property type="match status" value="1"/>
</dbReference>
<keyword evidence="1" id="KW-1133">Transmembrane helix</keyword>
<keyword evidence="1" id="KW-0472">Membrane</keyword>
<keyword evidence="1" id="KW-0812">Transmembrane</keyword>
<dbReference type="RefSeq" id="WP_135282278.1">
    <property type="nucleotide sequence ID" value="NZ_SRIO01000013.1"/>
</dbReference>
<dbReference type="PANTHER" id="PTHR38602:SF1">
    <property type="entry name" value="INNER MEMBRANE PROTEIN"/>
    <property type="match status" value="1"/>
</dbReference>
<organism evidence="2 3">
    <name type="scientific">Candidatus Macondimonas diazotrophica</name>
    <dbReference type="NCBI Taxonomy" id="2305248"/>
    <lineage>
        <taxon>Bacteria</taxon>
        <taxon>Pseudomonadati</taxon>
        <taxon>Pseudomonadota</taxon>
        <taxon>Gammaproteobacteria</taxon>
        <taxon>Chromatiales</taxon>
        <taxon>Ectothiorhodospiraceae</taxon>
        <taxon>Candidatus Macondimonas</taxon>
    </lineage>
</organism>
<dbReference type="EMBL" id="SRIO01000013">
    <property type="protein sequence ID" value="TFZ81992.1"/>
    <property type="molecule type" value="Genomic_DNA"/>
</dbReference>
<protein>
    <submittedName>
        <fullName evidence="2">DUF2065 domain-containing protein</fullName>
    </submittedName>
</protein>
<keyword evidence="3" id="KW-1185">Reference proteome</keyword>
<gene>
    <name evidence="2" type="ORF">E4680_10055</name>
</gene>
<comment type="caution">
    <text evidence="2">The sequence shown here is derived from an EMBL/GenBank/DDBJ whole genome shotgun (WGS) entry which is preliminary data.</text>
</comment>
<reference evidence="2 3" key="1">
    <citation type="journal article" date="2019" name="ISME J.">
        <title>Candidatus Macondimonas diazotrophica, a novel gammaproteobacterial genus dominating crude-oil-contaminated coastal sediments.</title>
        <authorList>
            <person name="Karthikeyan S."/>
            <person name="Konstantinidis K."/>
        </authorList>
    </citation>
    <scope>NUCLEOTIDE SEQUENCE [LARGE SCALE GENOMIC DNA]</scope>
    <source>
        <strain evidence="2 3">KTK01</strain>
    </source>
</reference>
<dbReference type="AlphaFoldDB" id="A0A4Z0F6W5"/>
<evidence type="ECO:0000256" key="1">
    <source>
        <dbReference type="SAM" id="Phobius"/>
    </source>
</evidence>
<dbReference type="Pfam" id="PF09838">
    <property type="entry name" value="DUF2065"/>
    <property type="match status" value="1"/>
</dbReference>
<evidence type="ECO:0000313" key="2">
    <source>
        <dbReference type="EMBL" id="TFZ81992.1"/>
    </source>
</evidence>
<sequence>MAQELITALGLVLVLEGVLPVAAPRLWQRGLAQLSNLPPAMARILGLVSLVVGWLIVRAEQ</sequence>
<proteinExistence type="predicted"/>